<evidence type="ECO:0000313" key="3">
    <source>
        <dbReference type="Proteomes" id="UP001501747"/>
    </source>
</evidence>
<evidence type="ECO:0000313" key="2">
    <source>
        <dbReference type="EMBL" id="GAA3989156.1"/>
    </source>
</evidence>
<keyword evidence="3" id="KW-1185">Reference proteome</keyword>
<evidence type="ECO:0000256" key="1">
    <source>
        <dbReference type="SAM" id="Coils"/>
    </source>
</evidence>
<gene>
    <name evidence="2" type="ORF">GCM10022247_04580</name>
</gene>
<organism evidence="2 3">
    <name type="scientific">Allokutzneria multivorans</name>
    <dbReference type="NCBI Taxonomy" id="1142134"/>
    <lineage>
        <taxon>Bacteria</taxon>
        <taxon>Bacillati</taxon>
        <taxon>Actinomycetota</taxon>
        <taxon>Actinomycetes</taxon>
        <taxon>Pseudonocardiales</taxon>
        <taxon>Pseudonocardiaceae</taxon>
        <taxon>Allokutzneria</taxon>
    </lineage>
</organism>
<name>A0ABP7QWS6_9PSEU</name>
<dbReference type="RefSeq" id="WP_344870776.1">
    <property type="nucleotide sequence ID" value="NZ_BAABAL010000004.1"/>
</dbReference>
<feature type="coiled-coil region" evidence="1">
    <location>
        <begin position="30"/>
        <end position="57"/>
    </location>
</feature>
<dbReference type="EMBL" id="BAABAL010000004">
    <property type="protein sequence ID" value="GAA3989156.1"/>
    <property type="molecule type" value="Genomic_DNA"/>
</dbReference>
<protein>
    <submittedName>
        <fullName evidence="2">Uncharacterized protein</fullName>
    </submittedName>
</protein>
<keyword evidence="1" id="KW-0175">Coiled coil</keyword>
<proteinExistence type="predicted"/>
<accession>A0ABP7QWS6</accession>
<reference evidence="3" key="1">
    <citation type="journal article" date="2019" name="Int. J. Syst. Evol. Microbiol.">
        <title>The Global Catalogue of Microorganisms (GCM) 10K type strain sequencing project: providing services to taxonomists for standard genome sequencing and annotation.</title>
        <authorList>
            <consortium name="The Broad Institute Genomics Platform"/>
            <consortium name="The Broad Institute Genome Sequencing Center for Infectious Disease"/>
            <person name="Wu L."/>
            <person name="Ma J."/>
        </authorList>
    </citation>
    <scope>NUCLEOTIDE SEQUENCE [LARGE SCALE GENOMIC DNA]</scope>
    <source>
        <strain evidence="3">JCM 17342</strain>
    </source>
</reference>
<comment type="caution">
    <text evidence="2">The sequence shown here is derived from an EMBL/GenBank/DDBJ whole genome shotgun (WGS) entry which is preliminary data.</text>
</comment>
<dbReference type="Proteomes" id="UP001501747">
    <property type="component" value="Unassembled WGS sequence"/>
</dbReference>
<sequence length="73" mass="8121">MASLEQLPQEVRDRLREYGVEDLSVFQRQAATTEALLAVVEEQVTALRQEAEAVSTRIEYLLSVLPQYAGGAL</sequence>